<proteinExistence type="inferred from homology"/>
<evidence type="ECO:0000259" key="6">
    <source>
        <dbReference type="PROSITE" id="PS51935"/>
    </source>
</evidence>
<evidence type="ECO:0000313" key="8">
    <source>
        <dbReference type="Proteomes" id="UP000501568"/>
    </source>
</evidence>
<dbReference type="InterPro" id="IPR000064">
    <property type="entry name" value="NLP_P60_dom"/>
</dbReference>
<accession>A0A6G6Y621</accession>
<dbReference type="InterPro" id="IPR041382">
    <property type="entry name" value="SH3_16"/>
</dbReference>
<name>A0A6G6Y621_9SPHN</name>
<feature type="region of interest" description="Disordered" evidence="5">
    <location>
        <begin position="1"/>
        <end position="28"/>
    </location>
</feature>
<evidence type="ECO:0000256" key="2">
    <source>
        <dbReference type="ARBA" id="ARBA00022670"/>
    </source>
</evidence>
<feature type="compositionally biased region" description="Polar residues" evidence="5">
    <location>
        <begin position="1"/>
        <end position="14"/>
    </location>
</feature>
<keyword evidence="2" id="KW-0645">Protease</keyword>
<dbReference type="KEGG" id="spzr:G5C33_11620"/>
<evidence type="ECO:0000256" key="1">
    <source>
        <dbReference type="ARBA" id="ARBA00007074"/>
    </source>
</evidence>
<evidence type="ECO:0000256" key="4">
    <source>
        <dbReference type="ARBA" id="ARBA00022807"/>
    </source>
</evidence>
<dbReference type="PROSITE" id="PS51935">
    <property type="entry name" value="NLPC_P60"/>
    <property type="match status" value="1"/>
</dbReference>
<dbReference type="Proteomes" id="UP000501568">
    <property type="component" value="Chromosome"/>
</dbReference>
<dbReference type="GO" id="GO:0008234">
    <property type="term" value="F:cysteine-type peptidase activity"/>
    <property type="evidence" value="ECO:0007669"/>
    <property type="project" value="UniProtKB-KW"/>
</dbReference>
<reference evidence="7 8" key="1">
    <citation type="submission" date="2020-02" db="EMBL/GenBank/DDBJ databases">
        <authorList>
            <person name="Zheng R.K."/>
            <person name="Sun C.M."/>
        </authorList>
    </citation>
    <scope>NUCLEOTIDE SEQUENCE [LARGE SCALE GENOMIC DNA]</scope>
    <source>
        <strain evidence="8">zrk23</strain>
    </source>
</reference>
<dbReference type="InterPro" id="IPR038765">
    <property type="entry name" value="Papain-like_cys_pep_sf"/>
</dbReference>
<protein>
    <submittedName>
        <fullName evidence="7">C40 family peptidase</fullName>
    </submittedName>
</protein>
<keyword evidence="3" id="KW-0378">Hydrolase</keyword>
<dbReference type="SUPFAM" id="SSF54001">
    <property type="entry name" value="Cysteine proteinases"/>
    <property type="match status" value="1"/>
</dbReference>
<sequence>MQNSGISSLATRSTMPLPEEAPRSRFALQGRSWQADPRIDAVRRDLADIRLAGRIFAPHYARAQQGSARHAAPIRAGRADNAPVLSEVLAGETFEILELASDYAWGVSTVDGVVGYVTAEALGEPIDSDHIVVVPVAEVRGEADPHAPVIARLPMGSRIAASGDGALRAISGGYVLAEACRPIDEPANDFVAIAEGLIGVPTVPGGRSGAGVDSTGLVFLSLALAGIQAPRFCGLQRSDLGRDVAQGEALRRGDLVYFDDHVAIMVDGETAIHADAEAVKQAPLQQIVAQGGYGEILARRRPA</sequence>
<organism evidence="7 8">
    <name type="scientific">Stakelama tenebrarum</name>
    <dbReference type="NCBI Taxonomy" id="2711215"/>
    <lineage>
        <taxon>Bacteria</taxon>
        <taxon>Pseudomonadati</taxon>
        <taxon>Pseudomonadota</taxon>
        <taxon>Alphaproteobacteria</taxon>
        <taxon>Sphingomonadales</taxon>
        <taxon>Sphingomonadaceae</taxon>
        <taxon>Stakelama</taxon>
    </lineage>
</organism>
<dbReference type="AlphaFoldDB" id="A0A6G6Y621"/>
<dbReference type="EMBL" id="CP049109">
    <property type="protein sequence ID" value="QIG80360.1"/>
    <property type="molecule type" value="Genomic_DNA"/>
</dbReference>
<keyword evidence="4" id="KW-0788">Thiol protease</keyword>
<evidence type="ECO:0000256" key="5">
    <source>
        <dbReference type="SAM" id="MobiDB-lite"/>
    </source>
</evidence>
<dbReference type="Gene3D" id="3.90.1720.10">
    <property type="entry name" value="endopeptidase domain like (from Nostoc punctiforme)"/>
    <property type="match status" value="1"/>
</dbReference>
<dbReference type="Pfam" id="PF18348">
    <property type="entry name" value="SH3_16"/>
    <property type="match status" value="1"/>
</dbReference>
<dbReference type="GO" id="GO:0006508">
    <property type="term" value="P:proteolysis"/>
    <property type="evidence" value="ECO:0007669"/>
    <property type="project" value="UniProtKB-KW"/>
</dbReference>
<dbReference type="RefSeq" id="WP_165327367.1">
    <property type="nucleotide sequence ID" value="NZ_CP049109.1"/>
</dbReference>
<gene>
    <name evidence="7" type="ORF">G5C33_11620</name>
</gene>
<evidence type="ECO:0000256" key="3">
    <source>
        <dbReference type="ARBA" id="ARBA00022801"/>
    </source>
</evidence>
<comment type="similarity">
    <text evidence="1">Belongs to the peptidase C40 family.</text>
</comment>
<evidence type="ECO:0000313" key="7">
    <source>
        <dbReference type="EMBL" id="QIG80360.1"/>
    </source>
</evidence>
<feature type="domain" description="NlpC/P60" evidence="6">
    <location>
        <begin position="184"/>
        <end position="302"/>
    </location>
</feature>
<dbReference type="Pfam" id="PF00877">
    <property type="entry name" value="NLPC_P60"/>
    <property type="match status" value="1"/>
</dbReference>
<keyword evidence="8" id="KW-1185">Reference proteome</keyword>